<organism evidence="4 5">
    <name type="scientific">Candidatus Thiodiazotropha endoloripes</name>
    <dbReference type="NCBI Taxonomy" id="1818881"/>
    <lineage>
        <taxon>Bacteria</taxon>
        <taxon>Pseudomonadati</taxon>
        <taxon>Pseudomonadota</taxon>
        <taxon>Gammaproteobacteria</taxon>
        <taxon>Chromatiales</taxon>
        <taxon>Sedimenticolaceae</taxon>
        <taxon>Candidatus Thiodiazotropha</taxon>
    </lineage>
</organism>
<keyword evidence="5" id="KW-1185">Reference proteome</keyword>
<dbReference type="InterPro" id="IPR032389">
    <property type="entry name" value="GspB_C"/>
</dbReference>
<feature type="compositionally biased region" description="Polar residues" evidence="1">
    <location>
        <begin position="137"/>
        <end position="153"/>
    </location>
</feature>
<feature type="compositionally biased region" description="Polar residues" evidence="1">
    <location>
        <begin position="11"/>
        <end position="20"/>
    </location>
</feature>
<evidence type="ECO:0000256" key="1">
    <source>
        <dbReference type="SAM" id="MobiDB-lite"/>
    </source>
</evidence>
<dbReference type="Proteomes" id="UP000094849">
    <property type="component" value="Unassembled WGS sequence"/>
</dbReference>
<gene>
    <name evidence="4" type="ORF">A3196_02295</name>
</gene>
<proteinExistence type="predicted"/>
<keyword evidence="2" id="KW-0472">Membrane</keyword>
<keyword evidence="2" id="KW-0812">Transmembrane</keyword>
<feature type="region of interest" description="Disordered" evidence="1">
    <location>
        <begin position="95"/>
        <end position="180"/>
    </location>
</feature>
<reference evidence="4 5" key="1">
    <citation type="submission" date="2016-03" db="EMBL/GenBank/DDBJ databases">
        <title>Chemosynthetic sulphur-oxidizing symbionts of marine invertebrate animals are capable of nitrogen fixation.</title>
        <authorList>
            <person name="Petersen J.M."/>
            <person name="Kemper A."/>
            <person name="Gruber-Vodicka H."/>
            <person name="Cardini U."/>
            <person name="Geest Mvander."/>
            <person name="Kleiner M."/>
            <person name="Bulgheresi S."/>
            <person name="Fussmann M."/>
            <person name="Herbold C."/>
            <person name="Seah B.K.B."/>
            <person name="Antony C.Paul."/>
            <person name="Liu D."/>
            <person name="Belitz A."/>
            <person name="Weber M."/>
        </authorList>
    </citation>
    <scope>NUCLEOTIDE SEQUENCE [LARGE SCALE GENOMIC DNA]</scope>
    <source>
        <strain evidence="4">G_D</strain>
    </source>
</reference>
<evidence type="ECO:0000259" key="3">
    <source>
        <dbReference type="Pfam" id="PF16537"/>
    </source>
</evidence>
<dbReference type="STRING" id="1818881.A3196_02295"/>
<name>A0A1E2UM78_9GAMM</name>
<dbReference type="EMBL" id="LVJZ01000003">
    <property type="protein sequence ID" value="ODB95682.1"/>
    <property type="molecule type" value="Genomic_DNA"/>
</dbReference>
<comment type="caution">
    <text evidence="4">The sequence shown here is derived from an EMBL/GenBank/DDBJ whole genome shotgun (WGS) entry which is preliminary data.</text>
</comment>
<dbReference type="AlphaFoldDB" id="A0A1E2UM78"/>
<feature type="region of interest" description="Disordered" evidence="1">
    <location>
        <begin position="8"/>
        <end position="31"/>
    </location>
</feature>
<protein>
    <recommendedName>
        <fullName evidence="3">Type II secretion system protein GspB C-terminal domain-containing protein</fullName>
    </recommendedName>
</protein>
<evidence type="ECO:0000313" key="5">
    <source>
        <dbReference type="Proteomes" id="UP000094849"/>
    </source>
</evidence>
<sequence length="292" mass="32677">MSSILDALERASQNRSSSEQELIPKGYEESPGSGGWRIWIVVLVILLICGIVGFLFYQSQTSMVDTEPQQAEAQPAPESVNRVVPEVVTLPVAKPVKPQKPGLESQLLNSGLPSERSLMSEAKLSRPAEPPQRLRHNQTNAITVEQTPVSRENQIPPPLAKLEPSPAQQPEPLKKPPVAVPEPVIPQVKSVPQSIDSPQTAVADEAEEVVDETIPLVWELPQGLRDELQQLKISIHVYHKQPERRFVLINMRRYGEGDKLRGTDYRLKQIEREGVVVDYGDGLVRLLRERHY</sequence>
<feature type="domain" description="Type II secretion system protein GspB C-terminal" evidence="3">
    <location>
        <begin position="230"/>
        <end position="285"/>
    </location>
</feature>
<dbReference type="RefSeq" id="WP_069024068.1">
    <property type="nucleotide sequence ID" value="NZ_LVJZ01000003.1"/>
</dbReference>
<evidence type="ECO:0000256" key="2">
    <source>
        <dbReference type="SAM" id="Phobius"/>
    </source>
</evidence>
<evidence type="ECO:0000313" key="4">
    <source>
        <dbReference type="EMBL" id="ODB95682.1"/>
    </source>
</evidence>
<accession>A0A1E2UM78</accession>
<feature type="transmembrane region" description="Helical" evidence="2">
    <location>
        <begin position="36"/>
        <end position="57"/>
    </location>
</feature>
<dbReference type="GO" id="GO:0015627">
    <property type="term" value="C:type II protein secretion system complex"/>
    <property type="evidence" value="ECO:0007669"/>
    <property type="project" value="InterPro"/>
</dbReference>
<dbReference type="Pfam" id="PF16537">
    <property type="entry name" value="T2SSB"/>
    <property type="match status" value="1"/>
</dbReference>
<keyword evidence="2" id="KW-1133">Transmembrane helix</keyword>